<proteinExistence type="predicted"/>
<dbReference type="OrthoDB" id="1523762at2"/>
<evidence type="ECO:0000313" key="1">
    <source>
        <dbReference type="EMBL" id="KFB01844.1"/>
    </source>
</evidence>
<sequence length="219" mass="25150">MNLKEYIINDIKPFTTKDKIADVQLLFNQLTYSHIPVKNTEGQYIGCLSETDVHCYDGDKEIVEYIHSVEGFFVRNTTVWLDVLEAFAQSNANIMPVLSENNNYLGYYELNDIITLFNETPFFAEMGGILIVEKGINDYSFSEISQIVESNDGKLLGAFISKIENDLVQITLKIGNSGLNDIMQTFRRYSYNIVSGHEEDSYIQSLKERSEYLKKYLNI</sequence>
<evidence type="ECO:0008006" key="3">
    <source>
        <dbReference type="Google" id="ProtNLM"/>
    </source>
</evidence>
<dbReference type="AlphaFoldDB" id="A0A084TMA8"/>
<dbReference type="SUPFAM" id="SSF54631">
    <property type="entry name" value="CBS-domain pair"/>
    <property type="match status" value="1"/>
</dbReference>
<gene>
    <name evidence="1" type="ORF">IA57_02935</name>
</gene>
<reference evidence="2" key="2">
    <citation type="submission" date="2014-07" db="EMBL/GenBank/DDBJ databases">
        <title>Genome sequence of Mangrovimonas yunxiaonensis.</title>
        <authorList>
            <person name="Li Y."/>
            <person name="Zheng T."/>
        </authorList>
    </citation>
    <scope>NUCLEOTIDE SEQUENCE [LARGE SCALE GENOMIC DNA]</scope>
    <source>
        <strain evidence="2">LY01</strain>
    </source>
</reference>
<reference evidence="1 2" key="1">
    <citation type="journal article" date="2014" name="Genome Announc.">
        <title>Draft Genome Sequence of the Algicidal Bacterium Mangrovimonas yunxiaonensis Strain LY01.</title>
        <authorList>
            <person name="Li Y."/>
            <person name="Zhu H."/>
            <person name="Li C."/>
            <person name="Zhang H."/>
            <person name="Chen Z."/>
            <person name="Zheng W."/>
            <person name="Xu H."/>
            <person name="Zheng T."/>
        </authorList>
    </citation>
    <scope>NUCLEOTIDE SEQUENCE [LARGE SCALE GENOMIC DNA]</scope>
    <source>
        <strain evidence="1 2">LY01</strain>
    </source>
</reference>
<dbReference type="eggNOG" id="COG0517">
    <property type="taxonomic scope" value="Bacteria"/>
</dbReference>
<dbReference type="Gene3D" id="3.10.580.10">
    <property type="entry name" value="CBS-domain"/>
    <property type="match status" value="1"/>
</dbReference>
<dbReference type="InterPro" id="IPR046342">
    <property type="entry name" value="CBS_dom_sf"/>
</dbReference>
<dbReference type="EMBL" id="JPFK01000003">
    <property type="protein sequence ID" value="KFB01844.1"/>
    <property type="molecule type" value="Genomic_DNA"/>
</dbReference>
<protein>
    <recommendedName>
        <fullName evidence="3">Acetoin utilization protein acuB</fullName>
    </recommendedName>
</protein>
<keyword evidence="2" id="KW-1185">Reference proteome</keyword>
<comment type="caution">
    <text evidence="1">The sequence shown here is derived from an EMBL/GenBank/DDBJ whole genome shotgun (WGS) entry which is preliminary data.</text>
</comment>
<dbReference type="STRING" id="1197477.IA57_02935"/>
<accession>A0A084TMA8</accession>
<organism evidence="1 2">
    <name type="scientific">Mangrovimonas yunxiaonensis</name>
    <dbReference type="NCBI Taxonomy" id="1197477"/>
    <lineage>
        <taxon>Bacteria</taxon>
        <taxon>Pseudomonadati</taxon>
        <taxon>Bacteroidota</taxon>
        <taxon>Flavobacteriia</taxon>
        <taxon>Flavobacteriales</taxon>
        <taxon>Flavobacteriaceae</taxon>
        <taxon>Mangrovimonas</taxon>
    </lineage>
</organism>
<evidence type="ECO:0000313" key="2">
    <source>
        <dbReference type="Proteomes" id="UP000028521"/>
    </source>
</evidence>
<dbReference type="Proteomes" id="UP000028521">
    <property type="component" value="Unassembled WGS sequence"/>
</dbReference>
<name>A0A084TMA8_9FLAO</name>
<dbReference type="RefSeq" id="WP_036119018.1">
    <property type="nucleotide sequence ID" value="NZ_BMET01000002.1"/>
</dbReference>